<comment type="similarity">
    <text evidence="1">Belongs to the UDP-glycosyltransferase family.</text>
</comment>
<proteinExistence type="inferred from homology"/>
<protein>
    <recommendedName>
        <fullName evidence="7">UDP-glycosyltransferases domain-containing protein</fullName>
    </recommendedName>
</protein>
<evidence type="ECO:0000256" key="1">
    <source>
        <dbReference type="ARBA" id="ARBA00009995"/>
    </source>
</evidence>
<evidence type="ECO:0000256" key="3">
    <source>
        <dbReference type="ARBA" id="ARBA00022679"/>
    </source>
</evidence>
<dbReference type="PANTHER" id="PTHR48043">
    <property type="entry name" value="EG:EG0003.4 PROTEIN-RELATED"/>
    <property type="match status" value="1"/>
</dbReference>
<evidence type="ECO:0000256" key="5">
    <source>
        <dbReference type="SAM" id="SignalP"/>
    </source>
</evidence>
<dbReference type="STRING" id="400682.A0A1X7VLW2"/>
<dbReference type="EnsemblMetazoa" id="Aqu2.1.41371_001">
    <property type="protein sequence ID" value="Aqu2.1.41371_001"/>
    <property type="gene ID" value="Aqu2.1.41371"/>
</dbReference>
<dbReference type="PANTHER" id="PTHR48043:SF145">
    <property type="entry name" value="FI06409P-RELATED"/>
    <property type="match status" value="1"/>
</dbReference>
<dbReference type="CDD" id="cd03784">
    <property type="entry name" value="GT1_Gtf-like"/>
    <property type="match status" value="2"/>
</dbReference>
<reference evidence="6" key="1">
    <citation type="submission" date="2017-05" db="UniProtKB">
        <authorList>
            <consortium name="EnsemblMetazoa"/>
        </authorList>
    </citation>
    <scope>IDENTIFICATION</scope>
</reference>
<dbReference type="InterPro" id="IPR002213">
    <property type="entry name" value="UDP_glucos_trans"/>
</dbReference>
<organism evidence="6">
    <name type="scientific">Amphimedon queenslandica</name>
    <name type="common">Sponge</name>
    <dbReference type="NCBI Taxonomy" id="400682"/>
    <lineage>
        <taxon>Eukaryota</taxon>
        <taxon>Metazoa</taxon>
        <taxon>Porifera</taxon>
        <taxon>Demospongiae</taxon>
        <taxon>Heteroscleromorpha</taxon>
        <taxon>Haplosclerida</taxon>
        <taxon>Niphatidae</taxon>
        <taxon>Amphimedon</taxon>
    </lineage>
</organism>
<dbReference type="Pfam" id="PF00201">
    <property type="entry name" value="UDPGT"/>
    <property type="match status" value="2"/>
</dbReference>
<keyword evidence="4" id="KW-1133">Transmembrane helix</keyword>
<evidence type="ECO:0000313" key="6">
    <source>
        <dbReference type="EnsemblMetazoa" id="Aqu2.1.41371_001"/>
    </source>
</evidence>
<evidence type="ECO:0000256" key="2">
    <source>
        <dbReference type="ARBA" id="ARBA00022676"/>
    </source>
</evidence>
<evidence type="ECO:0000256" key="4">
    <source>
        <dbReference type="SAM" id="Phobius"/>
    </source>
</evidence>
<keyword evidence="5" id="KW-0732">Signal</keyword>
<dbReference type="InParanoid" id="A0A1X7VLW2"/>
<keyword evidence="2" id="KW-0328">Glycosyltransferase</keyword>
<feature type="chain" id="PRO_5013072890" description="UDP-glycosyltransferases domain-containing protein" evidence="5">
    <location>
        <begin position="17"/>
        <end position="943"/>
    </location>
</feature>
<dbReference type="GO" id="GO:0008194">
    <property type="term" value="F:UDP-glycosyltransferase activity"/>
    <property type="evidence" value="ECO:0007669"/>
    <property type="project" value="InterPro"/>
</dbReference>
<accession>A0A1X7VLW2</accession>
<dbReference type="AlphaFoldDB" id="A0A1X7VLW2"/>
<feature type="transmembrane region" description="Helical" evidence="4">
    <location>
        <begin position="907"/>
        <end position="926"/>
    </location>
</feature>
<keyword evidence="3" id="KW-0808">Transferase</keyword>
<sequence length="943" mass="105891">MLPIIFLLLFTFPVESLTEKKSLSVVISVPPMSGHVLNMLILGNALREQGHNVTFLLPEYTDYSKGRALCKDAGFPYIPIPVNSSYYEILENANRKGSTLQHMMTVVEEVIFKLHSSMEYFIENNGADFRQWDVVLLSDWFANWFAGNYACDEAMKHLRIVGVAASPVPFTIPLSPSWPFPLVNIYPDMTEDLSFVDRFKLAGTNIVTKPLEGYISSRTISKNQECWDEKYNRYLPLGHAIPLIFTTVIGFEYPKSNLPLVDYVGPFISKKPDPLPSDIQSWLDSKKEKSVVYISMGTVVHTSQKIAQAFYNGIPNDYSVLWSATSEIILDLVKNDDRYLVKSWIPQISALNHPSISLAILHGGAGGVHQALYFGIPMIVIPIGGDQPGNAFKVQYWKLGIHLDHNEITPDDLKQSILKIESGPYRNNAKKMSIIMKNAGGVKRAVELIEFYAAVGYDHLVPAYVKYHWSNAVRIEYWKLGVHLNRNEVTASDLKESILKIESGPYRSNAKKMSIIMKNAGGVKRAVELIEFYAAVGYDHLVPAYVKYHWNSFVSNELDTSQLDVAVVEEYLMGTLVCPKNEHLPIVYFSPGIPNDPSLLPSWPFPHIAFPSITHDTSITDRLIITAANALLFSPLQQVIIWYLSSNNPECWERKYNYYSPPGHGVPFILATVMGFEYPKTNLPLVDYVGPFIPNTLDPLPSDIDLWLSSKKENSVVYISMGSIFAGSQELAEALYNGIPTNYSVLWSATSETIRKVVENKPSSDRYLVKSWIPQISALNHSSISLAILHGGAGGVHQALYFGIPMVVVPLGGDQLGNAVRVQYWKLGVQLKQDELTANNLKERILKIESGPYRSNAKKMSIIMKNAGGVKRAVELIEFYAAVGYDHLVPAYVKYHWSWIQYHNVDVQALLLAIGALMLYLCFKLIKCMCQCCCCRNAKEKKE</sequence>
<dbReference type="SUPFAM" id="SSF53756">
    <property type="entry name" value="UDP-Glycosyltransferase/glycogen phosphorylase"/>
    <property type="match status" value="3"/>
</dbReference>
<keyword evidence="4" id="KW-0472">Membrane</keyword>
<name>A0A1X7VLW2_AMPQE</name>
<dbReference type="InterPro" id="IPR050271">
    <property type="entry name" value="UDP-glycosyltransferase"/>
</dbReference>
<dbReference type="Gene3D" id="3.40.50.2000">
    <property type="entry name" value="Glycogen Phosphorylase B"/>
    <property type="match status" value="3"/>
</dbReference>
<evidence type="ECO:0008006" key="7">
    <source>
        <dbReference type="Google" id="ProtNLM"/>
    </source>
</evidence>
<feature type="signal peptide" evidence="5">
    <location>
        <begin position="1"/>
        <end position="16"/>
    </location>
</feature>
<keyword evidence="4" id="KW-0812">Transmembrane</keyword>
<dbReference type="OrthoDB" id="5835829at2759"/>
<dbReference type="eggNOG" id="KOG1192">
    <property type="taxonomic scope" value="Eukaryota"/>
</dbReference>